<dbReference type="Proteomes" id="UP000662888">
    <property type="component" value="Chromosome"/>
</dbReference>
<sequence>MMPATRIAVASYKVSRPVRAWVLMLGAVLILAANQVQAASGQRIEKCDWDHPGVNPFMGDVVAAVDRYRDIPPLVRARLKERMADRNFDEFVTIGRDSIKGQNDYEPKIRDMHFGAGTVCGSVSRAGWSARTKQAGLVYCEGDHCILVPTVCRNVSRIHRLGTSGPSRRHAEGGPGSSMSLSAEPAAPESELALALRGTSAEPKSPIAERAPSTPPGLIAYQGGVPVTPIGPGGFGPPFRDGPTTGIDLTPVPDTNLPAVPVPEPEQWMMMGLGLAAVLGAARRRRPHLSPL</sequence>
<evidence type="ECO:0000259" key="3">
    <source>
        <dbReference type="Pfam" id="PF07589"/>
    </source>
</evidence>
<dbReference type="EMBL" id="CP065053">
    <property type="protein sequence ID" value="QPI50260.1"/>
    <property type="molecule type" value="Genomic_DNA"/>
</dbReference>
<proteinExistence type="predicted"/>
<dbReference type="RefSeq" id="WP_206089806.1">
    <property type="nucleotide sequence ID" value="NZ_CP065053.1"/>
</dbReference>
<evidence type="ECO:0000313" key="4">
    <source>
        <dbReference type="EMBL" id="QPI50260.1"/>
    </source>
</evidence>
<gene>
    <name evidence="4" type="ORF">IV454_01050</name>
</gene>
<dbReference type="InterPro" id="IPR013424">
    <property type="entry name" value="Ice-binding_C"/>
</dbReference>
<name>A0AA48WFD2_9BURK</name>
<organism evidence="4 5">
    <name type="scientific">Massilia antarctica</name>
    <dbReference type="NCBI Taxonomy" id="2765360"/>
    <lineage>
        <taxon>Bacteria</taxon>
        <taxon>Pseudomonadati</taxon>
        <taxon>Pseudomonadota</taxon>
        <taxon>Betaproteobacteria</taxon>
        <taxon>Burkholderiales</taxon>
        <taxon>Oxalobacteraceae</taxon>
        <taxon>Telluria group</taxon>
        <taxon>Massilia</taxon>
    </lineage>
</organism>
<feature type="compositionally biased region" description="Low complexity" evidence="1">
    <location>
        <begin position="177"/>
        <end position="196"/>
    </location>
</feature>
<dbReference type="NCBIfam" id="NF038119">
    <property type="entry name" value="PEP_CTERM_MHFG"/>
    <property type="match status" value="1"/>
</dbReference>
<accession>A0AA48WFD2</accession>
<dbReference type="NCBIfam" id="TIGR02595">
    <property type="entry name" value="PEP_CTERM"/>
    <property type="match status" value="1"/>
</dbReference>
<reference evidence="4 5" key="1">
    <citation type="submission" date="2020-11" db="EMBL/GenBank/DDBJ databases">
        <authorList>
            <person name="Sun Q."/>
        </authorList>
    </citation>
    <scope>NUCLEOTIDE SEQUENCE [LARGE SCALE GENOMIC DNA]</scope>
    <source>
        <strain evidence="4 5">P8398</strain>
    </source>
</reference>
<feature type="signal peptide" evidence="2">
    <location>
        <begin position="1"/>
        <end position="38"/>
    </location>
</feature>
<protein>
    <submittedName>
        <fullName evidence="4">MHFG family PEP-CTERM protein</fullName>
    </submittedName>
</protein>
<feature type="chain" id="PRO_5047121970" evidence="2">
    <location>
        <begin position="39"/>
        <end position="292"/>
    </location>
</feature>
<dbReference type="Pfam" id="PF07589">
    <property type="entry name" value="PEP-CTERM"/>
    <property type="match status" value="1"/>
</dbReference>
<keyword evidence="5" id="KW-1185">Reference proteome</keyword>
<evidence type="ECO:0000256" key="2">
    <source>
        <dbReference type="SAM" id="SignalP"/>
    </source>
</evidence>
<feature type="region of interest" description="Disordered" evidence="1">
    <location>
        <begin position="160"/>
        <end position="218"/>
    </location>
</feature>
<evidence type="ECO:0000256" key="1">
    <source>
        <dbReference type="SAM" id="MobiDB-lite"/>
    </source>
</evidence>
<keyword evidence="2" id="KW-0732">Signal</keyword>
<evidence type="ECO:0000313" key="5">
    <source>
        <dbReference type="Proteomes" id="UP000662888"/>
    </source>
</evidence>
<feature type="domain" description="Ice-binding protein C-terminal" evidence="3">
    <location>
        <begin position="261"/>
        <end position="285"/>
    </location>
</feature>